<dbReference type="GO" id="GO:0008270">
    <property type="term" value="F:zinc ion binding"/>
    <property type="evidence" value="ECO:0007669"/>
    <property type="project" value="TreeGrafter"/>
</dbReference>
<comment type="cofactor">
    <cofactor evidence="7">
        <name>Zn(2+)</name>
        <dbReference type="ChEBI" id="CHEBI:29105"/>
    </cofactor>
    <text evidence="7">Binds 1 zinc ion per subunit.</text>
</comment>
<dbReference type="GO" id="GO:0045892">
    <property type="term" value="P:negative regulation of DNA-templated transcription"/>
    <property type="evidence" value="ECO:0007669"/>
    <property type="project" value="TreeGrafter"/>
</dbReference>
<comment type="cofactor">
    <cofactor evidence="8">
        <name>Mn(2+)</name>
        <dbReference type="ChEBI" id="CHEBI:29035"/>
    </cofactor>
    <cofactor evidence="8">
        <name>Fe(2+)</name>
        <dbReference type="ChEBI" id="CHEBI:29033"/>
    </cofactor>
    <text evidence="8">Binds 1 Mn(2+) or Fe(2+) ion per subunit.</text>
</comment>
<feature type="binding site" evidence="7">
    <location>
        <position position="158"/>
    </location>
    <ligand>
        <name>Zn(2+)</name>
        <dbReference type="ChEBI" id="CHEBI:29105"/>
    </ligand>
</feature>
<keyword evidence="5 9" id="KW-0238">DNA-binding</keyword>
<dbReference type="SUPFAM" id="SSF46785">
    <property type="entry name" value="Winged helix' DNA-binding domain"/>
    <property type="match status" value="1"/>
</dbReference>
<keyword evidence="11" id="KW-1185">Reference proteome</keyword>
<dbReference type="FunCoup" id="A0A4R2PU00">
    <property type="interactions" value="89"/>
</dbReference>
<evidence type="ECO:0000256" key="2">
    <source>
        <dbReference type="ARBA" id="ARBA00022491"/>
    </source>
</evidence>
<evidence type="ECO:0000256" key="4">
    <source>
        <dbReference type="ARBA" id="ARBA00023015"/>
    </source>
</evidence>
<evidence type="ECO:0000256" key="9">
    <source>
        <dbReference type="RuleBase" id="RU364037"/>
    </source>
</evidence>
<feature type="binding site" evidence="7">
    <location>
        <position position="155"/>
    </location>
    <ligand>
        <name>Zn(2+)</name>
        <dbReference type="ChEBI" id="CHEBI:29105"/>
    </ligand>
</feature>
<evidence type="ECO:0000256" key="6">
    <source>
        <dbReference type="ARBA" id="ARBA00023163"/>
    </source>
</evidence>
<evidence type="ECO:0000313" key="11">
    <source>
        <dbReference type="Proteomes" id="UP000295399"/>
    </source>
</evidence>
<dbReference type="Proteomes" id="UP000295399">
    <property type="component" value="Unassembled WGS sequence"/>
</dbReference>
<dbReference type="InterPro" id="IPR036388">
    <property type="entry name" value="WH-like_DNA-bd_sf"/>
</dbReference>
<dbReference type="RefSeq" id="WP_132707181.1">
    <property type="nucleotide sequence ID" value="NZ_JACIGF010000002.1"/>
</dbReference>
<evidence type="ECO:0000256" key="5">
    <source>
        <dbReference type="ARBA" id="ARBA00023125"/>
    </source>
</evidence>
<evidence type="ECO:0000256" key="1">
    <source>
        <dbReference type="ARBA" id="ARBA00007957"/>
    </source>
</evidence>
<keyword evidence="2 9" id="KW-0678">Repressor</keyword>
<dbReference type="InterPro" id="IPR036390">
    <property type="entry name" value="WH_DNA-bd_sf"/>
</dbReference>
<dbReference type="PANTHER" id="PTHR33202">
    <property type="entry name" value="ZINC UPTAKE REGULATION PROTEIN"/>
    <property type="match status" value="1"/>
</dbReference>
<keyword evidence="9" id="KW-0963">Cytoplasm</keyword>
<dbReference type="Gene3D" id="3.30.1490.190">
    <property type="match status" value="1"/>
</dbReference>
<evidence type="ECO:0000256" key="8">
    <source>
        <dbReference type="PIRSR" id="PIRSR602481-2"/>
    </source>
</evidence>
<evidence type="ECO:0000313" key="10">
    <source>
        <dbReference type="EMBL" id="TCP37605.1"/>
    </source>
</evidence>
<comment type="subunit">
    <text evidence="9">Homodimer.</text>
</comment>
<dbReference type="Gene3D" id="1.10.10.10">
    <property type="entry name" value="Winged helix-like DNA-binding domain superfamily/Winged helix DNA-binding domain"/>
    <property type="match status" value="1"/>
</dbReference>
<keyword evidence="8 9" id="KW-0408">Iron</keyword>
<comment type="subcellular location">
    <subcellularLocation>
        <location evidence="9">Cytoplasm</location>
    </subcellularLocation>
</comment>
<name>A0A4R2PU00_RHOSA</name>
<feature type="binding site" evidence="7">
    <location>
        <position position="115"/>
    </location>
    <ligand>
        <name>Zn(2+)</name>
        <dbReference type="ChEBI" id="CHEBI:29105"/>
    </ligand>
</feature>
<keyword evidence="4 9" id="KW-0805">Transcription regulation</keyword>
<gene>
    <name evidence="9" type="primary">fur</name>
    <name evidence="10" type="ORF">EV659_1029</name>
</gene>
<feature type="binding site" evidence="7">
    <location>
        <position position="118"/>
    </location>
    <ligand>
        <name>Zn(2+)</name>
        <dbReference type="ChEBI" id="CHEBI:29105"/>
    </ligand>
</feature>
<dbReference type="GO" id="GO:0003700">
    <property type="term" value="F:DNA-binding transcription factor activity"/>
    <property type="evidence" value="ECO:0007669"/>
    <property type="project" value="UniProtKB-UniRule"/>
</dbReference>
<dbReference type="GO" id="GO:0000976">
    <property type="term" value="F:transcription cis-regulatory region binding"/>
    <property type="evidence" value="ECO:0007669"/>
    <property type="project" value="TreeGrafter"/>
</dbReference>
<feature type="binding site" evidence="8">
    <location>
        <position position="130"/>
    </location>
    <ligand>
        <name>Fe cation</name>
        <dbReference type="ChEBI" id="CHEBI:24875"/>
    </ligand>
</feature>
<protein>
    <recommendedName>
        <fullName evidence="9">Ferric uptake regulation protein</fullName>
    </recommendedName>
</protein>
<reference evidence="10 11" key="1">
    <citation type="submission" date="2019-03" db="EMBL/GenBank/DDBJ databases">
        <title>Genomic Encyclopedia of Type Strains, Phase IV (KMG-IV): sequencing the most valuable type-strain genomes for metagenomic binning, comparative biology and taxonomic classification.</title>
        <authorList>
            <person name="Goeker M."/>
        </authorList>
    </citation>
    <scope>NUCLEOTIDE SEQUENCE [LARGE SCALE GENOMIC DNA]</scope>
    <source>
        <strain evidence="10 11">DSM 2132</strain>
    </source>
</reference>
<sequence>MDGIETDIPGAPHDHDACVSAALETAAELCRRQGSRLTPVRRQVLEIVWESHRPVKAYDVLARLSDHGRAAKPPTVYRALGFLIDQGLIHRIEGLNAFIGCARPNDAHTGYFLICERCRAVTEMASPRLETLLGQEAAGLGFTVKAQTVEIFGLCAACGGGR</sequence>
<evidence type="ECO:0000256" key="3">
    <source>
        <dbReference type="ARBA" id="ARBA00022833"/>
    </source>
</evidence>
<keyword evidence="3 7" id="KW-0862">Zinc</keyword>
<comment type="similarity">
    <text evidence="1 9">Belongs to the Fur family.</text>
</comment>
<organism evidence="10 11">
    <name type="scientific">Rhodothalassium salexigens DSM 2132</name>
    <dbReference type="NCBI Taxonomy" id="1188247"/>
    <lineage>
        <taxon>Bacteria</taxon>
        <taxon>Pseudomonadati</taxon>
        <taxon>Pseudomonadota</taxon>
        <taxon>Alphaproteobacteria</taxon>
        <taxon>Rhodothalassiales</taxon>
        <taxon>Rhodothalassiaceae</taxon>
        <taxon>Rhodothalassium</taxon>
    </lineage>
</organism>
<dbReference type="EMBL" id="SLXO01000002">
    <property type="protein sequence ID" value="TCP37605.1"/>
    <property type="molecule type" value="Genomic_DNA"/>
</dbReference>
<evidence type="ECO:0000256" key="7">
    <source>
        <dbReference type="PIRSR" id="PIRSR602481-1"/>
    </source>
</evidence>
<dbReference type="PANTHER" id="PTHR33202:SF6">
    <property type="entry name" value="ZINC UPTAKE REGULATION PROTEIN"/>
    <property type="match status" value="1"/>
</dbReference>
<dbReference type="InterPro" id="IPR002481">
    <property type="entry name" value="FUR"/>
</dbReference>
<dbReference type="AlphaFoldDB" id="A0A4R2PU00"/>
<proteinExistence type="inferred from homology"/>
<comment type="caution">
    <text evidence="10">The sequence shown here is derived from an EMBL/GenBank/DDBJ whole genome shotgun (WGS) entry which is preliminary data.</text>
</comment>
<dbReference type="OrthoDB" id="9801127at2"/>
<dbReference type="CDD" id="cd07153">
    <property type="entry name" value="Fur_like"/>
    <property type="match status" value="1"/>
</dbReference>
<dbReference type="Pfam" id="PF01475">
    <property type="entry name" value="FUR"/>
    <property type="match status" value="1"/>
</dbReference>
<keyword evidence="6 9" id="KW-0804">Transcription</keyword>
<dbReference type="InterPro" id="IPR043135">
    <property type="entry name" value="Fur_C"/>
</dbReference>
<accession>A0A4R2PU00</accession>
<dbReference type="GO" id="GO:0005829">
    <property type="term" value="C:cytosol"/>
    <property type="evidence" value="ECO:0007669"/>
    <property type="project" value="TreeGrafter"/>
</dbReference>
<keyword evidence="7 9" id="KW-0479">Metal-binding</keyword>
<dbReference type="InParanoid" id="A0A4R2PU00"/>
<dbReference type="GO" id="GO:1900376">
    <property type="term" value="P:regulation of secondary metabolite biosynthetic process"/>
    <property type="evidence" value="ECO:0007669"/>
    <property type="project" value="TreeGrafter"/>
</dbReference>